<reference evidence="1 2" key="1">
    <citation type="submission" date="2016-10" db="EMBL/GenBank/DDBJ databases">
        <authorList>
            <person name="de Groot N.N."/>
        </authorList>
    </citation>
    <scope>NUCLEOTIDE SEQUENCE [LARGE SCALE GENOMIC DNA]</scope>
    <source>
        <strain evidence="1 2">CGMCC 1.5337</strain>
    </source>
</reference>
<dbReference type="Gene3D" id="3.20.20.370">
    <property type="entry name" value="Glycoside hydrolase/deacetylase"/>
    <property type="match status" value="1"/>
</dbReference>
<evidence type="ECO:0000313" key="2">
    <source>
        <dbReference type="Proteomes" id="UP000198518"/>
    </source>
</evidence>
<dbReference type="GO" id="GO:0005975">
    <property type="term" value="P:carbohydrate metabolic process"/>
    <property type="evidence" value="ECO:0007669"/>
    <property type="project" value="InterPro"/>
</dbReference>
<evidence type="ECO:0000313" key="1">
    <source>
        <dbReference type="EMBL" id="SEV90590.1"/>
    </source>
</evidence>
<organism evidence="1 2">
    <name type="scientific">Halobacterium jilantaiense</name>
    <dbReference type="NCBI Taxonomy" id="355548"/>
    <lineage>
        <taxon>Archaea</taxon>
        <taxon>Methanobacteriati</taxon>
        <taxon>Methanobacteriota</taxon>
        <taxon>Stenosarchaea group</taxon>
        <taxon>Halobacteria</taxon>
        <taxon>Halobacteriales</taxon>
        <taxon>Halobacteriaceae</taxon>
        <taxon>Halobacterium</taxon>
    </lineage>
</organism>
<accession>A0A1I0MRU7</accession>
<dbReference type="InterPro" id="IPR011330">
    <property type="entry name" value="Glyco_hydro/deAcase_b/a-brl"/>
</dbReference>
<evidence type="ECO:0008006" key="3">
    <source>
        <dbReference type="Google" id="ProtNLM"/>
    </source>
</evidence>
<dbReference type="OrthoDB" id="371704at2157"/>
<dbReference type="EMBL" id="FOJA01000001">
    <property type="protein sequence ID" value="SEV90590.1"/>
    <property type="molecule type" value="Genomic_DNA"/>
</dbReference>
<name>A0A1I0MRU7_9EURY</name>
<proteinExistence type="predicted"/>
<protein>
    <recommendedName>
        <fullName evidence="3">Polysaccharide deacetylase</fullName>
    </recommendedName>
</protein>
<keyword evidence="2" id="KW-1185">Reference proteome</keyword>
<gene>
    <name evidence="1" type="ORF">SAMN04487945_0270</name>
</gene>
<dbReference type="STRING" id="355548.SAMN04487945_0270"/>
<sequence length="312" mass="35668">MTTDWDPDGDGERPIPDGHDFALLLTHDVDRPYKTHQSLYYALSDSGRRLQHLRDLLPGRNPYWQFDRVARIEDKLGVRSAFYLLDEQPLRERPPGEWLSMDAWRLYGGRYDLTDPAIRSVVDDLRAGGWEVGLHGSYESFDDRERLRREKARVESVVGEPVRGGRQHYLNLDVPETWAHHRALGLQYDASPGSSSEAGFRYGHGVHRPFDDEFVVFPLTLMETALPDPGEDYDAAWAVCEDLLTEARDNRAVMSVLWHPRYFTERDFPGYAAVYRELVAWALDHGAWVGSPADFYDAADLGERVDPAAHTP</sequence>
<dbReference type="SUPFAM" id="SSF88713">
    <property type="entry name" value="Glycoside hydrolase/deacetylase"/>
    <property type="match status" value="1"/>
</dbReference>
<dbReference type="RefSeq" id="WP_089667350.1">
    <property type="nucleotide sequence ID" value="NZ_FOJA01000001.1"/>
</dbReference>
<dbReference type="AlphaFoldDB" id="A0A1I0MRU7"/>
<dbReference type="CDD" id="cd10931">
    <property type="entry name" value="CE4_u7"/>
    <property type="match status" value="1"/>
</dbReference>
<dbReference type="Proteomes" id="UP000198518">
    <property type="component" value="Unassembled WGS sequence"/>
</dbReference>